<keyword evidence="1" id="KW-0378">Hydrolase</keyword>
<accession>A0ACD3B6E0</accession>
<evidence type="ECO:0000313" key="2">
    <source>
        <dbReference type="Proteomes" id="UP000308600"/>
    </source>
</evidence>
<reference evidence="1 2" key="1">
    <citation type="journal article" date="2019" name="Nat. Ecol. Evol.">
        <title>Megaphylogeny resolves global patterns of mushroom evolution.</title>
        <authorList>
            <person name="Varga T."/>
            <person name="Krizsan K."/>
            <person name="Foldi C."/>
            <person name="Dima B."/>
            <person name="Sanchez-Garcia M."/>
            <person name="Sanchez-Ramirez S."/>
            <person name="Szollosi G.J."/>
            <person name="Szarkandi J.G."/>
            <person name="Papp V."/>
            <person name="Albert L."/>
            <person name="Andreopoulos W."/>
            <person name="Angelini C."/>
            <person name="Antonin V."/>
            <person name="Barry K.W."/>
            <person name="Bougher N.L."/>
            <person name="Buchanan P."/>
            <person name="Buyck B."/>
            <person name="Bense V."/>
            <person name="Catcheside P."/>
            <person name="Chovatia M."/>
            <person name="Cooper J."/>
            <person name="Damon W."/>
            <person name="Desjardin D."/>
            <person name="Finy P."/>
            <person name="Geml J."/>
            <person name="Haridas S."/>
            <person name="Hughes K."/>
            <person name="Justo A."/>
            <person name="Karasinski D."/>
            <person name="Kautmanova I."/>
            <person name="Kiss B."/>
            <person name="Kocsube S."/>
            <person name="Kotiranta H."/>
            <person name="LaButti K.M."/>
            <person name="Lechner B.E."/>
            <person name="Liimatainen K."/>
            <person name="Lipzen A."/>
            <person name="Lukacs Z."/>
            <person name="Mihaltcheva S."/>
            <person name="Morgado L.N."/>
            <person name="Niskanen T."/>
            <person name="Noordeloos M.E."/>
            <person name="Ohm R.A."/>
            <person name="Ortiz-Santana B."/>
            <person name="Ovrebo C."/>
            <person name="Racz N."/>
            <person name="Riley R."/>
            <person name="Savchenko A."/>
            <person name="Shiryaev A."/>
            <person name="Soop K."/>
            <person name="Spirin V."/>
            <person name="Szebenyi C."/>
            <person name="Tomsovsky M."/>
            <person name="Tulloss R.E."/>
            <person name="Uehling J."/>
            <person name="Grigoriev I.V."/>
            <person name="Vagvolgyi C."/>
            <person name="Papp T."/>
            <person name="Martin F.M."/>
            <person name="Miettinen O."/>
            <person name="Hibbett D.S."/>
            <person name="Nagy L.G."/>
        </authorList>
    </citation>
    <scope>NUCLEOTIDE SEQUENCE [LARGE SCALE GENOMIC DNA]</scope>
    <source>
        <strain evidence="1 2">NL-1719</strain>
    </source>
</reference>
<name>A0ACD3B6E0_9AGAR</name>
<dbReference type="Proteomes" id="UP000308600">
    <property type="component" value="Unassembled WGS sequence"/>
</dbReference>
<keyword evidence="2" id="KW-1185">Reference proteome</keyword>
<dbReference type="EMBL" id="ML208284">
    <property type="protein sequence ID" value="TFK72547.1"/>
    <property type="molecule type" value="Genomic_DNA"/>
</dbReference>
<proteinExistence type="predicted"/>
<sequence>MIWEVAGESASGKTQFALQLSLFVQLQRELGGLAGSVCYLPTSSSLPTTRLLQIARSHPLLRSSNVGLEHIDTISIPTITVLLKVLSQVFPSHAKSKMQDADAKPVKLLVIDALAELFHTSEQTTTAVLVERSHNITEISTLLHGLANTFQLAVVVLNEVTDAFTYASSTLQNDQDLLIYNQQSQWFSRADSVPGENRKEVALGLVWSNQVNARILLSRTGRRRYIEGPEVVANKRPRLDPSISSTSTPLTSGAQADDQLALVRRLTVIFSSISRPVSLDYVVEEGGISVIPDDDIAQIPPLDVGSIEALRAQEVGDDSEGTEDVAPIEEDEWDAYWRNNELADEVIGTLRD</sequence>
<organism evidence="1 2">
    <name type="scientific">Pluteus cervinus</name>
    <dbReference type="NCBI Taxonomy" id="181527"/>
    <lineage>
        <taxon>Eukaryota</taxon>
        <taxon>Fungi</taxon>
        <taxon>Dikarya</taxon>
        <taxon>Basidiomycota</taxon>
        <taxon>Agaricomycotina</taxon>
        <taxon>Agaricomycetes</taxon>
        <taxon>Agaricomycetidae</taxon>
        <taxon>Agaricales</taxon>
        <taxon>Pluteineae</taxon>
        <taxon>Pluteaceae</taxon>
        <taxon>Pluteus</taxon>
    </lineage>
</organism>
<gene>
    <name evidence="1" type="ORF">BDN72DRAFT_869465</name>
</gene>
<protein>
    <submittedName>
        <fullName evidence="1">P-loop containing nucleoside triphosphate hydrolase protein</fullName>
    </submittedName>
</protein>
<evidence type="ECO:0000313" key="1">
    <source>
        <dbReference type="EMBL" id="TFK72547.1"/>
    </source>
</evidence>